<evidence type="ECO:0000313" key="1">
    <source>
        <dbReference type="EMBL" id="KAJ0094205.1"/>
    </source>
</evidence>
<gene>
    <name evidence="1" type="ORF">Patl1_15489</name>
</gene>
<dbReference type="Proteomes" id="UP001164250">
    <property type="component" value="Chromosome 6"/>
</dbReference>
<comment type="caution">
    <text evidence="1">The sequence shown here is derived from an EMBL/GenBank/DDBJ whole genome shotgun (WGS) entry which is preliminary data.</text>
</comment>
<keyword evidence="2" id="KW-1185">Reference proteome</keyword>
<reference evidence="2" key="1">
    <citation type="journal article" date="2023" name="G3 (Bethesda)">
        <title>Genome assembly and association tests identify interacting loci associated with vigor, precocity, and sex in interspecific pistachio rootstocks.</title>
        <authorList>
            <person name="Palmer W."/>
            <person name="Jacygrad E."/>
            <person name="Sagayaradj S."/>
            <person name="Cavanaugh K."/>
            <person name="Han R."/>
            <person name="Bertier L."/>
            <person name="Beede B."/>
            <person name="Kafkas S."/>
            <person name="Golino D."/>
            <person name="Preece J."/>
            <person name="Michelmore R."/>
        </authorList>
    </citation>
    <scope>NUCLEOTIDE SEQUENCE [LARGE SCALE GENOMIC DNA]</scope>
</reference>
<sequence>MTESPGAWSTGCQECFSDISSCCLTTWCPCVAFGRIAEIVDKGSSSCFGIGALFLLLHCTRCGWIFNFFYRHKMREQYNLKGSNCGDFWLSCFCEYCAICQEYRELQNRGFDMSIGWDENVSRRTPGVAMAPKVEEGMKR</sequence>
<protein>
    <submittedName>
        <fullName evidence="1">Uncharacterized protein</fullName>
    </submittedName>
</protein>
<organism evidence="1 2">
    <name type="scientific">Pistacia atlantica</name>
    <dbReference type="NCBI Taxonomy" id="434234"/>
    <lineage>
        <taxon>Eukaryota</taxon>
        <taxon>Viridiplantae</taxon>
        <taxon>Streptophyta</taxon>
        <taxon>Embryophyta</taxon>
        <taxon>Tracheophyta</taxon>
        <taxon>Spermatophyta</taxon>
        <taxon>Magnoliopsida</taxon>
        <taxon>eudicotyledons</taxon>
        <taxon>Gunneridae</taxon>
        <taxon>Pentapetalae</taxon>
        <taxon>rosids</taxon>
        <taxon>malvids</taxon>
        <taxon>Sapindales</taxon>
        <taxon>Anacardiaceae</taxon>
        <taxon>Pistacia</taxon>
    </lineage>
</organism>
<evidence type="ECO:0000313" key="2">
    <source>
        <dbReference type="Proteomes" id="UP001164250"/>
    </source>
</evidence>
<name>A0ACC1B5M9_9ROSI</name>
<dbReference type="EMBL" id="CM047902">
    <property type="protein sequence ID" value="KAJ0094205.1"/>
    <property type="molecule type" value="Genomic_DNA"/>
</dbReference>
<proteinExistence type="predicted"/>
<accession>A0ACC1B5M9</accession>